<dbReference type="PANTHER" id="PTHR19328">
    <property type="entry name" value="HEDGEHOG-INTERACTING PROTEIN"/>
    <property type="match status" value="1"/>
</dbReference>
<feature type="chain" id="PRO_5046479181" evidence="1">
    <location>
        <begin position="28"/>
        <end position="493"/>
    </location>
</feature>
<reference evidence="4" key="1">
    <citation type="journal article" date="2019" name="Int. J. Syst. Evol. Microbiol.">
        <title>The Global Catalogue of Microorganisms (GCM) 10K type strain sequencing project: providing services to taxonomists for standard genome sequencing and annotation.</title>
        <authorList>
            <consortium name="The Broad Institute Genomics Platform"/>
            <consortium name="The Broad Institute Genome Sequencing Center for Infectious Disease"/>
            <person name="Wu L."/>
            <person name="Ma J."/>
        </authorList>
    </citation>
    <scope>NUCLEOTIDE SEQUENCE [LARGE SCALE GENOMIC DNA]</scope>
    <source>
        <strain evidence="4">JCM 9371</strain>
    </source>
</reference>
<feature type="domain" description="Glucose/Sorbosone dehydrogenase" evidence="2">
    <location>
        <begin position="129"/>
        <end position="413"/>
    </location>
</feature>
<dbReference type="InterPro" id="IPR011042">
    <property type="entry name" value="6-blade_b-propeller_TolB-like"/>
</dbReference>
<dbReference type="PANTHER" id="PTHR19328:SF75">
    <property type="entry name" value="ALDOSE SUGAR DEHYDROGENASE YLII"/>
    <property type="match status" value="1"/>
</dbReference>
<dbReference type="RefSeq" id="WP_131759031.1">
    <property type="nucleotide sequence ID" value="NZ_CAACUY010000066.1"/>
</dbReference>
<proteinExistence type="predicted"/>
<accession>A0ABW2XB32</accession>
<protein>
    <submittedName>
        <fullName evidence="3">PQQ-dependent sugar dehydrogenase</fullName>
    </submittedName>
</protein>
<dbReference type="Gene3D" id="2.120.10.30">
    <property type="entry name" value="TolB, C-terminal domain"/>
    <property type="match status" value="1"/>
</dbReference>
<dbReference type="PROSITE" id="PS51318">
    <property type="entry name" value="TAT"/>
    <property type="match status" value="1"/>
</dbReference>
<comment type="caution">
    <text evidence="3">The sequence shown here is derived from an EMBL/GenBank/DDBJ whole genome shotgun (WGS) entry which is preliminary data.</text>
</comment>
<organism evidence="3 4">
    <name type="scientific">Actinomadura fibrosa</name>
    <dbReference type="NCBI Taxonomy" id="111802"/>
    <lineage>
        <taxon>Bacteria</taxon>
        <taxon>Bacillati</taxon>
        <taxon>Actinomycetota</taxon>
        <taxon>Actinomycetes</taxon>
        <taxon>Streptosporangiales</taxon>
        <taxon>Thermomonosporaceae</taxon>
        <taxon>Actinomadura</taxon>
    </lineage>
</organism>
<dbReference type="EMBL" id="JBHTGP010000001">
    <property type="protein sequence ID" value="MFD0683275.1"/>
    <property type="molecule type" value="Genomic_DNA"/>
</dbReference>
<evidence type="ECO:0000259" key="2">
    <source>
        <dbReference type="Pfam" id="PF07995"/>
    </source>
</evidence>
<keyword evidence="4" id="KW-1185">Reference proteome</keyword>
<name>A0ABW2XB32_9ACTN</name>
<evidence type="ECO:0000313" key="3">
    <source>
        <dbReference type="EMBL" id="MFD0683275.1"/>
    </source>
</evidence>
<sequence>MPKSRWSVLAATGVLAGLLAAPGTAVADGAVHDPIPEDPAPSGLGLTLQEIAAFPKSEPTPPPTDQRLVRHARINYVGELPDRSGRKYVPDLNGKLYFLAKGSSTPTTYLDVGATFAPQFFSGRGMGQGFGFAAFHPDFARNGKFYTVHTELASATTAAPDYVQAGTILYHGVITEWTAKDPSANAFEGTRREVLRIGFGGQIHGIQQIDFNPTARRHGADYGKLYVAVGDGGQGVRNGEPQSLSLPHGKILRIDPSGRNSANGEYGVPADNPFTGRAGALGEIYALGMRDPHRFSWDRRWPHRLLLGHIGEKTIESVYEVRPGANLGWSEREGTWVFDKATANPCDRLYPLPADDAKYGYTYPLAMYDHNPPPDWNCTDDVGHAISGGFVYRGARVPALRGKYVFGDIVDGRVFFTYDRQMRLGAPRAPIYTLGVFGQDGRPATMQDLGAVGATGSPTRVDLRFGTDAAGELYLLAKSNGKVWKVTGVRPYR</sequence>
<dbReference type="Proteomes" id="UP001597063">
    <property type="component" value="Unassembled WGS sequence"/>
</dbReference>
<keyword evidence="1" id="KW-0732">Signal</keyword>
<evidence type="ECO:0000313" key="4">
    <source>
        <dbReference type="Proteomes" id="UP001597063"/>
    </source>
</evidence>
<evidence type="ECO:0000256" key="1">
    <source>
        <dbReference type="SAM" id="SignalP"/>
    </source>
</evidence>
<dbReference type="InterPro" id="IPR012938">
    <property type="entry name" value="Glc/Sorbosone_DH"/>
</dbReference>
<feature type="signal peptide" evidence="1">
    <location>
        <begin position="1"/>
        <end position="27"/>
    </location>
</feature>
<dbReference type="Pfam" id="PF07995">
    <property type="entry name" value="GSDH"/>
    <property type="match status" value="1"/>
</dbReference>
<dbReference type="InterPro" id="IPR011041">
    <property type="entry name" value="Quinoprot_gluc/sorb_DH_b-prop"/>
</dbReference>
<dbReference type="SUPFAM" id="SSF50952">
    <property type="entry name" value="Soluble quinoprotein glucose dehydrogenase"/>
    <property type="match status" value="1"/>
</dbReference>
<dbReference type="InterPro" id="IPR006311">
    <property type="entry name" value="TAT_signal"/>
</dbReference>
<gene>
    <name evidence="3" type="ORF">ACFQZM_02100</name>
</gene>